<evidence type="ECO:0000313" key="10">
    <source>
        <dbReference type="Proteomes" id="UP000199754"/>
    </source>
</evidence>
<dbReference type="RefSeq" id="WP_089422911.1">
    <property type="nucleotide sequence ID" value="NZ_CP022417.1"/>
</dbReference>
<gene>
    <name evidence="9" type="ORF">SULPSESMR1_03988</name>
</gene>
<geneLocation type="plasmid" evidence="9 10">
    <name>pSMR1-2</name>
</geneLocation>
<name>A0A221K7T1_9RHOB</name>
<evidence type="ECO:0000313" key="9">
    <source>
        <dbReference type="EMBL" id="ASM74907.1"/>
    </source>
</evidence>
<dbReference type="InterPro" id="IPR042213">
    <property type="entry name" value="NBD_C_sf"/>
</dbReference>
<dbReference type="InterPro" id="IPR010737">
    <property type="entry name" value="4-carb_acid_sugar_kinase_N"/>
</dbReference>
<evidence type="ECO:0000256" key="5">
    <source>
        <dbReference type="ARBA" id="ARBA00022840"/>
    </source>
</evidence>
<keyword evidence="9" id="KW-0614">Plasmid</keyword>
<dbReference type="GO" id="GO:0016301">
    <property type="term" value="F:kinase activity"/>
    <property type="evidence" value="ECO:0007669"/>
    <property type="project" value="UniProtKB-KW"/>
</dbReference>
<dbReference type="Gene3D" id="3.40.980.20">
    <property type="entry name" value="Four-carbon acid sugar kinase, nucleotide binding domain"/>
    <property type="match status" value="1"/>
</dbReference>
<evidence type="ECO:0000256" key="6">
    <source>
        <dbReference type="ARBA" id="ARBA00023277"/>
    </source>
</evidence>
<keyword evidence="3" id="KW-0547">Nucleotide-binding</keyword>
<dbReference type="AlphaFoldDB" id="A0A221K7T1"/>
<feature type="domain" description="Four-carbon acid sugar kinase N-terminal" evidence="7">
    <location>
        <begin position="5"/>
        <end position="228"/>
    </location>
</feature>
<keyword evidence="5" id="KW-0067">ATP-binding</keyword>
<sequence>MAEVVFLGDDFTGASDTLATYARKGWPARLVLNPSGATDGLAALGLATDLRARPPKAAQAEIAHLWPRIAKADPRVLHLKVCSTFDSAPHTGSIGAVALDLIDRFKPDVIAVIGGQPSLGRYCIFGNLFATGPDNMVHRIDRHSVMGHHPVTPMTEADLRQHLAAQGLTGLDLVPFTDLGNTAALARRVGHGPVLIDVATPQDQRLIADALRVAGGRQLLIGASSVAEILTATSDRTDQPSIMAPPASDNLLVFAGSRSANTRTQVQNARTLRKLPLTPEALHTDHLINEAAQLLKSGTPVLVHLCPDISYGLAPDALADASANFVATVIQRSNVGHLGLAGGDTSSRISARLGFDSLDFERSFSAGACICVARHRDARLDRMRVMLKGGQMGQPDLFDAFAERAPVSP</sequence>
<feature type="domain" description="Four-carbon acid sugar kinase nucleotide binding" evidence="8">
    <location>
        <begin position="252"/>
        <end position="398"/>
    </location>
</feature>
<dbReference type="SUPFAM" id="SSF142764">
    <property type="entry name" value="YgbK-like"/>
    <property type="match status" value="1"/>
</dbReference>
<keyword evidence="4" id="KW-0418">Kinase</keyword>
<dbReference type="Pfam" id="PF07005">
    <property type="entry name" value="SBD_N"/>
    <property type="match status" value="1"/>
</dbReference>
<dbReference type="GO" id="GO:0005524">
    <property type="term" value="F:ATP binding"/>
    <property type="evidence" value="ECO:0007669"/>
    <property type="project" value="UniProtKB-KW"/>
</dbReference>
<dbReference type="Pfam" id="PF17042">
    <property type="entry name" value="NBD_C"/>
    <property type="match status" value="1"/>
</dbReference>
<dbReference type="EMBL" id="CP022417">
    <property type="protein sequence ID" value="ASM74907.1"/>
    <property type="molecule type" value="Genomic_DNA"/>
</dbReference>
<reference evidence="9 10" key="1">
    <citation type="submission" date="2017-07" db="EMBL/GenBank/DDBJ databases">
        <title>Genome Sequence of Sulfitobacter pseudonitzschiae Strain SMR1 Isolated from a culture of the Diatom Skeletonema marinoi.</title>
        <authorList>
            <person name="Topel M."/>
            <person name="Pinder M.I.M."/>
            <person name="Johansson O.N."/>
            <person name="Kourtchenko O."/>
            <person name="Godhe A."/>
            <person name="Clarke A.K."/>
        </authorList>
    </citation>
    <scope>NUCLEOTIDE SEQUENCE [LARGE SCALE GENOMIC DNA]</scope>
    <source>
        <strain evidence="9 10">SMR1</strain>
        <plasmid evidence="9 10">pSMR1-2</plasmid>
    </source>
</reference>
<organism evidence="9 10">
    <name type="scientific">Pseudosulfitobacter pseudonitzschiae</name>
    <dbReference type="NCBI Taxonomy" id="1402135"/>
    <lineage>
        <taxon>Bacteria</taxon>
        <taxon>Pseudomonadati</taxon>
        <taxon>Pseudomonadota</taxon>
        <taxon>Alphaproteobacteria</taxon>
        <taxon>Rhodobacterales</taxon>
        <taxon>Roseobacteraceae</taxon>
        <taxon>Pseudosulfitobacter</taxon>
    </lineage>
</organism>
<evidence type="ECO:0000259" key="8">
    <source>
        <dbReference type="Pfam" id="PF17042"/>
    </source>
</evidence>
<dbReference type="InterPro" id="IPR037051">
    <property type="entry name" value="4-carb_acid_sugar_kinase_N_sf"/>
</dbReference>
<dbReference type="KEGG" id="spse:SULPSESMR1_03988"/>
<dbReference type="Gene3D" id="3.40.50.10840">
    <property type="entry name" value="Putative sugar-binding, N-terminal domain"/>
    <property type="match status" value="1"/>
</dbReference>
<keyword evidence="10" id="KW-1185">Reference proteome</keyword>
<evidence type="ECO:0000256" key="3">
    <source>
        <dbReference type="ARBA" id="ARBA00022741"/>
    </source>
</evidence>
<dbReference type="InterPro" id="IPR031475">
    <property type="entry name" value="NBD_C"/>
</dbReference>
<evidence type="ECO:0000259" key="7">
    <source>
        <dbReference type="Pfam" id="PF07005"/>
    </source>
</evidence>
<evidence type="ECO:0000256" key="2">
    <source>
        <dbReference type="ARBA" id="ARBA00022679"/>
    </source>
</evidence>
<comment type="similarity">
    <text evidence="1">Belongs to the four-carbon acid sugar kinase family.</text>
</comment>
<accession>A0A221K7T1</accession>
<evidence type="ECO:0000256" key="4">
    <source>
        <dbReference type="ARBA" id="ARBA00022777"/>
    </source>
</evidence>
<protein>
    <submittedName>
        <fullName evidence="9">Hrp-dependent type III effector protein</fullName>
    </submittedName>
</protein>
<dbReference type="OrthoDB" id="7686359at2"/>
<keyword evidence="2" id="KW-0808">Transferase</keyword>
<proteinExistence type="inferred from homology"/>
<keyword evidence="6" id="KW-0119">Carbohydrate metabolism</keyword>
<evidence type="ECO:0000256" key="1">
    <source>
        <dbReference type="ARBA" id="ARBA00005715"/>
    </source>
</evidence>
<dbReference type="Proteomes" id="UP000199754">
    <property type="component" value="Plasmid pSMR1-2"/>
</dbReference>